<proteinExistence type="predicted"/>
<dbReference type="Pfam" id="PF04969">
    <property type="entry name" value="CS"/>
    <property type="match status" value="1"/>
</dbReference>
<dbReference type="InterPro" id="IPR008978">
    <property type="entry name" value="HSP20-like_chaperone"/>
</dbReference>
<gene>
    <name evidence="5" type="ORF">FGO68_gene5300</name>
</gene>
<feature type="region of interest" description="Disordered" evidence="3">
    <location>
        <begin position="166"/>
        <end position="189"/>
    </location>
</feature>
<feature type="domain" description="CS" evidence="4">
    <location>
        <begin position="10"/>
        <end position="98"/>
    </location>
</feature>
<accession>A0A8J8NNR2</accession>
<evidence type="ECO:0000256" key="1">
    <source>
        <dbReference type="ARBA" id="ARBA00004496"/>
    </source>
</evidence>
<evidence type="ECO:0000256" key="3">
    <source>
        <dbReference type="SAM" id="MobiDB-lite"/>
    </source>
</evidence>
<dbReference type="GO" id="GO:0051082">
    <property type="term" value="F:unfolded protein binding"/>
    <property type="evidence" value="ECO:0007669"/>
    <property type="project" value="TreeGrafter"/>
</dbReference>
<dbReference type="InterPro" id="IPR037898">
    <property type="entry name" value="NudC_fam"/>
</dbReference>
<keyword evidence="2" id="KW-0963">Cytoplasm</keyword>
<dbReference type="GO" id="GO:0006457">
    <property type="term" value="P:protein folding"/>
    <property type="evidence" value="ECO:0007669"/>
    <property type="project" value="TreeGrafter"/>
</dbReference>
<dbReference type="CDD" id="cd06467">
    <property type="entry name" value="p23_NUDC_like"/>
    <property type="match status" value="1"/>
</dbReference>
<protein>
    <recommendedName>
        <fullName evidence="4">CS domain-containing protein</fullName>
    </recommendedName>
</protein>
<dbReference type="PROSITE" id="PS51203">
    <property type="entry name" value="CS"/>
    <property type="match status" value="1"/>
</dbReference>
<dbReference type="PANTHER" id="PTHR12356">
    <property type="entry name" value="NUCLEAR MOVEMENT PROTEIN NUDC"/>
    <property type="match status" value="1"/>
</dbReference>
<evidence type="ECO:0000256" key="2">
    <source>
        <dbReference type="ARBA" id="ARBA00022490"/>
    </source>
</evidence>
<organism evidence="5 6">
    <name type="scientific">Halteria grandinella</name>
    <dbReference type="NCBI Taxonomy" id="5974"/>
    <lineage>
        <taxon>Eukaryota</taxon>
        <taxon>Sar</taxon>
        <taxon>Alveolata</taxon>
        <taxon>Ciliophora</taxon>
        <taxon>Intramacronucleata</taxon>
        <taxon>Spirotrichea</taxon>
        <taxon>Stichotrichia</taxon>
        <taxon>Sporadotrichida</taxon>
        <taxon>Halteriidae</taxon>
        <taxon>Halteria</taxon>
    </lineage>
</organism>
<evidence type="ECO:0000313" key="5">
    <source>
        <dbReference type="EMBL" id="TNV77455.1"/>
    </source>
</evidence>
<reference evidence="5" key="1">
    <citation type="submission" date="2019-06" db="EMBL/GenBank/DDBJ databases">
        <authorList>
            <person name="Zheng W."/>
        </authorList>
    </citation>
    <scope>NUCLEOTIDE SEQUENCE</scope>
    <source>
        <strain evidence="5">QDHG01</strain>
    </source>
</reference>
<dbReference type="SUPFAM" id="SSF49764">
    <property type="entry name" value="HSP20-like chaperones"/>
    <property type="match status" value="1"/>
</dbReference>
<keyword evidence="6" id="KW-1185">Reference proteome</keyword>
<evidence type="ECO:0000259" key="4">
    <source>
        <dbReference type="PROSITE" id="PS51203"/>
    </source>
</evidence>
<dbReference type="AlphaFoldDB" id="A0A8J8NNR2"/>
<dbReference type="Proteomes" id="UP000785679">
    <property type="component" value="Unassembled WGS sequence"/>
</dbReference>
<comment type="caution">
    <text evidence="5">The sequence shown here is derived from an EMBL/GenBank/DDBJ whole genome shotgun (WGS) entry which is preliminary data.</text>
</comment>
<dbReference type="PANTHER" id="PTHR12356:SF3">
    <property type="entry name" value="NUCLEAR MIGRATION PROTEIN NUDC"/>
    <property type="match status" value="1"/>
</dbReference>
<dbReference type="InterPro" id="IPR007052">
    <property type="entry name" value="CS_dom"/>
</dbReference>
<dbReference type="Gene3D" id="2.60.40.790">
    <property type="match status" value="1"/>
</dbReference>
<sequence>MEKLSTYNGDSTDKYNWSQTVQEVEVQIPIPEGTKSNQLDVKIKQKHLSVAFKGKAPFIEGELGEKVKVEDSFWSIEERKFLNLHLCKAYEAIWKCVVVGDKEIDPKTVDNSKRIEEFDLETQGHLQKVLYEQERKKRGLPTTEEEEQQKLMAKIMQADNSPFKGVPYDPAKYGQNPAGGNMPSPPFNM</sequence>
<evidence type="ECO:0000313" key="6">
    <source>
        <dbReference type="Proteomes" id="UP000785679"/>
    </source>
</evidence>
<dbReference type="GO" id="GO:0005737">
    <property type="term" value="C:cytoplasm"/>
    <property type="evidence" value="ECO:0007669"/>
    <property type="project" value="UniProtKB-SubCell"/>
</dbReference>
<comment type="subcellular location">
    <subcellularLocation>
        <location evidence="1">Cytoplasm</location>
    </subcellularLocation>
</comment>
<name>A0A8J8NNR2_HALGN</name>
<dbReference type="OrthoDB" id="416217at2759"/>
<dbReference type="EMBL" id="RRYP01011878">
    <property type="protein sequence ID" value="TNV77455.1"/>
    <property type="molecule type" value="Genomic_DNA"/>
</dbReference>